<evidence type="ECO:0000313" key="1">
    <source>
        <dbReference type="EMBL" id="VVC30638.1"/>
    </source>
</evidence>
<evidence type="ECO:0000313" key="2">
    <source>
        <dbReference type="Proteomes" id="UP000325440"/>
    </source>
</evidence>
<dbReference type="Proteomes" id="UP000325440">
    <property type="component" value="Unassembled WGS sequence"/>
</dbReference>
<dbReference type="AlphaFoldDB" id="A0A5E4MES4"/>
<gene>
    <name evidence="1" type="ORF">CINCED_3A009574</name>
</gene>
<dbReference type="EMBL" id="CABPRJ010000528">
    <property type="protein sequence ID" value="VVC30638.1"/>
    <property type="molecule type" value="Genomic_DNA"/>
</dbReference>
<proteinExistence type="predicted"/>
<accession>A0A5E4MES4</accession>
<name>A0A5E4MES4_9HEMI</name>
<sequence>MNRIIRPLTVTMVKVVICRTNVKPESGNDHCVTCDRMGAPRVIYKSGSESCADQLIGGMPS</sequence>
<organism evidence="1 2">
    <name type="scientific">Cinara cedri</name>
    <dbReference type="NCBI Taxonomy" id="506608"/>
    <lineage>
        <taxon>Eukaryota</taxon>
        <taxon>Metazoa</taxon>
        <taxon>Ecdysozoa</taxon>
        <taxon>Arthropoda</taxon>
        <taxon>Hexapoda</taxon>
        <taxon>Insecta</taxon>
        <taxon>Pterygota</taxon>
        <taxon>Neoptera</taxon>
        <taxon>Paraneoptera</taxon>
        <taxon>Hemiptera</taxon>
        <taxon>Sternorrhyncha</taxon>
        <taxon>Aphidomorpha</taxon>
        <taxon>Aphidoidea</taxon>
        <taxon>Aphididae</taxon>
        <taxon>Lachninae</taxon>
        <taxon>Cinara</taxon>
    </lineage>
</organism>
<keyword evidence="2" id="KW-1185">Reference proteome</keyword>
<protein>
    <submittedName>
        <fullName evidence="1">Uncharacterized protein</fullName>
    </submittedName>
</protein>
<reference evidence="1 2" key="1">
    <citation type="submission" date="2019-08" db="EMBL/GenBank/DDBJ databases">
        <authorList>
            <person name="Alioto T."/>
            <person name="Alioto T."/>
            <person name="Gomez Garrido J."/>
        </authorList>
    </citation>
    <scope>NUCLEOTIDE SEQUENCE [LARGE SCALE GENOMIC DNA]</scope>
</reference>